<proteinExistence type="predicted"/>
<dbReference type="GO" id="GO:0003827">
    <property type="term" value="F:alpha-1,3-mannosylglycoprotein 2-beta-N-acetylglucosaminyltransferase activity"/>
    <property type="evidence" value="ECO:0007669"/>
    <property type="project" value="TreeGrafter"/>
</dbReference>
<dbReference type="Gene3D" id="3.90.550.10">
    <property type="entry name" value="Spore Coat Polysaccharide Biosynthesis Protein SpsA, Chain A"/>
    <property type="match status" value="1"/>
</dbReference>
<protein>
    <submittedName>
        <fullName evidence="2">Glycosyltransferase</fullName>
        <ecNumber evidence="2">2.4.-.-</ecNumber>
    </submittedName>
</protein>
<name>A0AAE3M5E0_9BACT</name>
<reference evidence="2" key="1">
    <citation type="submission" date="2022-10" db="EMBL/GenBank/DDBJ databases">
        <authorList>
            <person name="Yu W.X."/>
        </authorList>
    </citation>
    <scope>NUCLEOTIDE SEQUENCE</scope>
    <source>
        <strain evidence="2">AAT</strain>
    </source>
</reference>
<keyword evidence="2" id="KW-0808">Transferase</keyword>
<accession>A0AAE3M5E0</accession>
<dbReference type="Proteomes" id="UP001209229">
    <property type="component" value="Unassembled WGS sequence"/>
</dbReference>
<dbReference type="SUPFAM" id="SSF53448">
    <property type="entry name" value="Nucleotide-diphospho-sugar transferases"/>
    <property type="match status" value="1"/>
</dbReference>
<keyword evidence="2" id="KW-0328">Glycosyltransferase</keyword>
<dbReference type="InterPro" id="IPR029044">
    <property type="entry name" value="Nucleotide-diphossugar_trans"/>
</dbReference>
<dbReference type="InterPro" id="IPR001173">
    <property type="entry name" value="Glyco_trans_2-like"/>
</dbReference>
<feature type="domain" description="Glycosyltransferase 2-like" evidence="1">
    <location>
        <begin position="7"/>
        <end position="124"/>
    </location>
</feature>
<dbReference type="AlphaFoldDB" id="A0AAE3M5E0"/>
<dbReference type="EC" id="2.4.-.-" evidence="2"/>
<evidence type="ECO:0000313" key="3">
    <source>
        <dbReference type="Proteomes" id="UP001209229"/>
    </source>
</evidence>
<sequence length="303" mass="35244">MNSLAPIVLFTYNRLDHTKQTIEALAHNNLAKESDLYVFSDGAGSKDAEEDVQKVRNYLKNITGFKKVELAFSKQNKGLARSIIDGVSKVFENNDRVIVLEDDLETSPHFLQYMNDALDYYKPDEIWSVAGYTPAIQIPETYTYNTYLVHRNCSWGWATWKQNWQKTDWNVKDFQSFFKNKSNHQKFNRGGNDLAIMLLKQQQNIIHSWSIRFNYAAFKHNLPTVYPCTSLVKNQGVDGSGTNMKSSKKYHTQVNQSPIDTVEFCPSDYFDTTIEDNFKGFYNTSLFRRVINYFKIKKYLMSL</sequence>
<dbReference type="PANTHER" id="PTHR10468">
    <property type="entry name" value="PROTEIN O-LINKED-MANNOSE BETA-1,2-N-ACETYLGLUCOSAMINYLTRANSFERASE 1/ALPHA-1,3-MANNOSYL-GLYCOPROTEIN 2-BETA-N-ACETYLGLUCOSAMINYLTRANSFERASE"/>
    <property type="match status" value="1"/>
</dbReference>
<evidence type="ECO:0000313" key="2">
    <source>
        <dbReference type="EMBL" id="MCW3787145.1"/>
    </source>
</evidence>
<gene>
    <name evidence="2" type="ORF">OM075_11740</name>
</gene>
<dbReference type="InterPro" id="IPR052261">
    <property type="entry name" value="Glycosyltransferase_13"/>
</dbReference>
<dbReference type="EMBL" id="JAPDPJ010000024">
    <property type="protein sequence ID" value="MCW3787145.1"/>
    <property type="molecule type" value="Genomic_DNA"/>
</dbReference>
<dbReference type="PANTHER" id="PTHR10468:SF0">
    <property type="entry name" value="ALPHA-1,3-MANNOSYL-GLYCOPROTEIN 2-BETA-N-ACETYLGLUCOSAMINYLTRANSFERASE"/>
    <property type="match status" value="1"/>
</dbReference>
<dbReference type="RefSeq" id="WP_301190710.1">
    <property type="nucleotide sequence ID" value="NZ_JAPDPJ010000024.1"/>
</dbReference>
<comment type="caution">
    <text evidence="2">The sequence shown here is derived from an EMBL/GenBank/DDBJ whole genome shotgun (WGS) entry which is preliminary data.</text>
</comment>
<evidence type="ECO:0000259" key="1">
    <source>
        <dbReference type="Pfam" id="PF00535"/>
    </source>
</evidence>
<organism evidence="2 3">
    <name type="scientific">Plebeiibacterium sediminum</name>
    <dbReference type="NCBI Taxonomy" id="2992112"/>
    <lineage>
        <taxon>Bacteria</taxon>
        <taxon>Pseudomonadati</taxon>
        <taxon>Bacteroidota</taxon>
        <taxon>Bacteroidia</taxon>
        <taxon>Marinilabiliales</taxon>
        <taxon>Marinilabiliaceae</taxon>
        <taxon>Plebeiibacterium</taxon>
    </lineage>
</organism>
<dbReference type="Pfam" id="PF00535">
    <property type="entry name" value="Glycos_transf_2"/>
    <property type="match status" value="1"/>
</dbReference>
<keyword evidence="3" id="KW-1185">Reference proteome</keyword>